<reference evidence="1 2" key="1">
    <citation type="submission" date="2014-04" db="EMBL/GenBank/DDBJ databases">
        <title>Comparative genomics and transcriptomics to identify genetic mechanisms underlying the emergence of carbapenem resistant Acinetobacter baumannii (CRAb).</title>
        <authorList>
            <person name="Harris A.D."/>
            <person name="Johnson K.J."/>
            <person name="George J."/>
            <person name="Nadendla S."/>
            <person name="Daugherty S.C."/>
            <person name="Parankush S."/>
            <person name="Sadzewicz L."/>
            <person name="Tallon L."/>
            <person name="Sengamalay N."/>
            <person name="Hazen T.H."/>
            <person name="Rasko D.A."/>
        </authorList>
    </citation>
    <scope>NUCLEOTIDE SEQUENCE [LARGE SCALE GENOMIC DNA]</scope>
    <source>
        <strain evidence="1 2">21072</strain>
    </source>
</reference>
<dbReference type="EMBL" id="JMOD01000007">
    <property type="protein sequence ID" value="KCY21590.1"/>
    <property type="molecule type" value="Genomic_DNA"/>
</dbReference>
<comment type="caution">
    <text evidence="1">The sequence shown here is derived from an EMBL/GenBank/DDBJ whole genome shotgun (WGS) entry which is preliminary data.</text>
</comment>
<dbReference type="PATRIC" id="fig|1310697.3.peg.577"/>
<protein>
    <submittedName>
        <fullName evidence="1">Uncharacterized protein</fullName>
    </submittedName>
</protein>
<gene>
    <name evidence="1" type="ORF">J596_0617</name>
</gene>
<dbReference type="AlphaFoldDB" id="A0A062IP58"/>
<dbReference type="Proteomes" id="UP000027327">
    <property type="component" value="Unassembled WGS sequence"/>
</dbReference>
<proteinExistence type="predicted"/>
<evidence type="ECO:0000313" key="2">
    <source>
        <dbReference type="Proteomes" id="UP000027327"/>
    </source>
</evidence>
<name>A0A062IP58_ACIBA</name>
<evidence type="ECO:0000313" key="1">
    <source>
        <dbReference type="EMBL" id="KCY21590.1"/>
    </source>
</evidence>
<organism evidence="1 2">
    <name type="scientific">Acinetobacter baumannii 21072</name>
    <dbReference type="NCBI Taxonomy" id="1310697"/>
    <lineage>
        <taxon>Bacteria</taxon>
        <taxon>Pseudomonadati</taxon>
        <taxon>Pseudomonadota</taxon>
        <taxon>Gammaproteobacteria</taxon>
        <taxon>Moraxellales</taxon>
        <taxon>Moraxellaceae</taxon>
        <taxon>Acinetobacter</taxon>
        <taxon>Acinetobacter calcoaceticus/baumannii complex</taxon>
    </lineage>
</organism>
<sequence length="79" mass="9278">MAQIQDIERKQVKALAEAQDEFNQVSADYEKLKSEQRTKVEYVEREVQKIIERPVYLNRCIDSDGVYQINSLIEAERTS</sequence>
<accession>A0A062IP58</accession>